<feature type="signal peptide" evidence="1">
    <location>
        <begin position="1"/>
        <end position="21"/>
    </location>
</feature>
<feature type="chain" id="PRO_5047136370" evidence="1">
    <location>
        <begin position="22"/>
        <end position="90"/>
    </location>
</feature>
<dbReference type="InterPro" id="IPR021719">
    <property type="entry name" value="Prot_inh_I78"/>
</dbReference>
<sequence length="90" mass="9158">MKASATFATLALVAACTAAPADQPPPAGGECPADTLQHLLGEPEQAARDLAPQGPVRIFRTGDALTMDFNAARLNIEIGGDGRIVAITCG</sequence>
<organism evidence="2 3">
    <name type="scientific">Albidovulum sediminis</name>
    <dbReference type="NCBI Taxonomy" id="3066345"/>
    <lineage>
        <taxon>Bacteria</taxon>
        <taxon>Pseudomonadati</taxon>
        <taxon>Pseudomonadota</taxon>
        <taxon>Alphaproteobacteria</taxon>
        <taxon>Rhodobacterales</taxon>
        <taxon>Paracoccaceae</taxon>
        <taxon>Albidovulum</taxon>
    </lineage>
</organism>
<reference evidence="3" key="1">
    <citation type="submission" date="2023-07" db="EMBL/GenBank/DDBJ databases">
        <title>Defluviimonas sediminis sp. nov., isolated from mangrove sediment.</title>
        <authorList>
            <person name="Liu L."/>
            <person name="Li J."/>
            <person name="Huang Y."/>
            <person name="Pan J."/>
            <person name="Li M."/>
        </authorList>
    </citation>
    <scope>NUCLEOTIDE SEQUENCE [LARGE SCALE GENOMIC DNA]</scope>
    <source>
        <strain evidence="3">FT324</strain>
    </source>
</reference>
<dbReference type="EMBL" id="JAOCQF010000003">
    <property type="protein sequence ID" value="MCT8331096.1"/>
    <property type="molecule type" value="Genomic_DNA"/>
</dbReference>
<comment type="caution">
    <text evidence="2">The sequence shown here is derived from an EMBL/GenBank/DDBJ whole genome shotgun (WGS) entry which is preliminary data.</text>
</comment>
<accession>A0ABT2NQV7</accession>
<dbReference type="PROSITE" id="PS51257">
    <property type="entry name" value="PROKAR_LIPOPROTEIN"/>
    <property type="match status" value="1"/>
</dbReference>
<dbReference type="Proteomes" id="UP001205601">
    <property type="component" value="Unassembled WGS sequence"/>
</dbReference>
<dbReference type="RefSeq" id="WP_261496983.1">
    <property type="nucleotide sequence ID" value="NZ_JAOCQF010000003.1"/>
</dbReference>
<dbReference type="Gene3D" id="3.30.10.10">
    <property type="entry name" value="Trypsin Inhibitor V, subunit A"/>
    <property type="match status" value="1"/>
</dbReference>
<proteinExistence type="predicted"/>
<evidence type="ECO:0000256" key="1">
    <source>
        <dbReference type="SAM" id="SignalP"/>
    </source>
</evidence>
<gene>
    <name evidence="2" type="ORF">N5I32_16375</name>
</gene>
<keyword evidence="3" id="KW-1185">Reference proteome</keyword>
<evidence type="ECO:0000313" key="2">
    <source>
        <dbReference type="EMBL" id="MCT8331096.1"/>
    </source>
</evidence>
<name>A0ABT2NQV7_9RHOB</name>
<dbReference type="Pfam" id="PF11720">
    <property type="entry name" value="Inhibitor_I78"/>
    <property type="match status" value="1"/>
</dbReference>
<protein>
    <submittedName>
        <fullName evidence="2">I78 family peptidase inhibitor</fullName>
    </submittedName>
</protein>
<keyword evidence="1" id="KW-0732">Signal</keyword>
<evidence type="ECO:0000313" key="3">
    <source>
        <dbReference type="Proteomes" id="UP001205601"/>
    </source>
</evidence>